<reference evidence="2 3" key="1">
    <citation type="submission" date="2020-08" db="EMBL/GenBank/DDBJ databases">
        <title>Sequencing the genomes of 1000 actinobacteria strains.</title>
        <authorList>
            <person name="Klenk H.-P."/>
        </authorList>
    </citation>
    <scope>NUCLEOTIDE SEQUENCE [LARGE SCALE GENOMIC DNA]</scope>
    <source>
        <strain evidence="2 3">DSM 102030</strain>
    </source>
</reference>
<sequence>MLKKSAGVAAGTGLVVATTGCGIIPGLGASPIEMLQQSVQETQEIGAYRAEVTSSGSIGDEPATDTTAEIVFTEDPEPTIELTNQDDNSVALIRGTEFLVDDGSGEWLRMDFEEMGEDTFLDPKAQVDQLMAGQNVEETGSEEVNGVEATIVEGSYPIQDALDQIEDSEIRDQVETTYEEAGVEEVPFTVWVGDGLPQRVQYEIGDYEETIDFLEFGQDVSIEWPSEDQISDMDEMFDDPMSDMPSPDVEMPDAPDLDQEMEDLEQDLEDLENY</sequence>
<proteinExistence type="predicted"/>
<dbReference type="Gene3D" id="2.50.20.20">
    <property type="match status" value="1"/>
</dbReference>
<feature type="region of interest" description="Disordered" evidence="1">
    <location>
        <begin position="232"/>
        <end position="274"/>
    </location>
</feature>
<keyword evidence="3" id="KW-1185">Reference proteome</keyword>
<comment type="caution">
    <text evidence="2">The sequence shown here is derived from an EMBL/GenBank/DDBJ whole genome shotgun (WGS) entry which is preliminary data.</text>
</comment>
<evidence type="ECO:0000256" key="1">
    <source>
        <dbReference type="SAM" id="MobiDB-lite"/>
    </source>
</evidence>
<protein>
    <submittedName>
        <fullName evidence="2">Uncharacterized protein</fullName>
    </submittedName>
</protein>
<dbReference type="RefSeq" id="WP_184573742.1">
    <property type="nucleotide sequence ID" value="NZ_JACHJT010000001.1"/>
</dbReference>
<accession>A0A7W7RCA2</accession>
<dbReference type="EMBL" id="JACHJT010000001">
    <property type="protein sequence ID" value="MBB4929347.1"/>
    <property type="molecule type" value="Genomic_DNA"/>
</dbReference>
<evidence type="ECO:0000313" key="3">
    <source>
        <dbReference type="Proteomes" id="UP000523007"/>
    </source>
</evidence>
<dbReference type="SUPFAM" id="SSF89392">
    <property type="entry name" value="Prokaryotic lipoproteins and lipoprotein localization factors"/>
    <property type="match status" value="1"/>
</dbReference>
<dbReference type="Proteomes" id="UP000523007">
    <property type="component" value="Unassembled WGS sequence"/>
</dbReference>
<gene>
    <name evidence="2" type="ORF">F4561_000167</name>
</gene>
<organism evidence="2 3">
    <name type="scientific">Lipingzhangella halophila</name>
    <dbReference type="NCBI Taxonomy" id="1783352"/>
    <lineage>
        <taxon>Bacteria</taxon>
        <taxon>Bacillati</taxon>
        <taxon>Actinomycetota</taxon>
        <taxon>Actinomycetes</taxon>
        <taxon>Streptosporangiales</taxon>
        <taxon>Nocardiopsidaceae</taxon>
        <taxon>Lipingzhangella</taxon>
    </lineage>
</organism>
<feature type="compositionally biased region" description="Acidic residues" evidence="1">
    <location>
        <begin position="232"/>
        <end position="241"/>
    </location>
</feature>
<name>A0A7W7RCA2_9ACTN</name>
<evidence type="ECO:0000313" key="2">
    <source>
        <dbReference type="EMBL" id="MBB4929347.1"/>
    </source>
</evidence>
<dbReference type="AlphaFoldDB" id="A0A7W7RCA2"/>
<feature type="compositionally biased region" description="Acidic residues" evidence="1">
    <location>
        <begin position="250"/>
        <end position="274"/>
    </location>
</feature>
<dbReference type="PROSITE" id="PS51257">
    <property type="entry name" value="PROKAR_LIPOPROTEIN"/>
    <property type="match status" value="1"/>
</dbReference>
<dbReference type="InterPro" id="IPR029046">
    <property type="entry name" value="LolA/LolB/LppX"/>
</dbReference>